<sequence>MRIVLMAALVVLSGVGCAAPRTAEEGHWYSSSVEEQGDARVGEYVSGQWSFKTASYFIEGPEGFILIDTQLVPTALRKEIRFAENKTGKKVKLAIVLHPNPDRFNGTAWVKDLGAPVVTSEQVRALIPEVHERWWPVFFEKYAVALYPRTLTLPDSFGGGTTELSAGGVTVKAHVLGAGCSPAHVVIEWEGHLFTGDLVAKGSHSWFDNGNTEAWLARLDELSALKPKWVHPGHGRPGGPELIDQQREYLHAVIDAVAAEHPRGAYTQEAFSRITDAVGRRYPDRDLPHFLRLLLGAEWARQATAERVLTAIPANH</sequence>
<dbReference type="PANTHER" id="PTHR42951">
    <property type="entry name" value="METALLO-BETA-LACTAMASE DOMAIN-CONTAINING"/>
    <property type="match status" value="1"/>
</dbReference>
<dbReference type="InterPro" id="IPR001279">
    <property type="entry name" value="Metallo-B-lactamas"/>
</dbReference>
<feature type="domain" description="Metallo-beta-lactamase" evidence="3">
    <location>
        <begin position="52"/>
        <end position="234"/>
    </location>
</feature>
<dbReference type="InterPro" id="IPR050855">
    <property type="entry name" value="NDM-1-like"/>
</dbReference>
<dbReference type="PANTHER" id="PTHR42951:SF4">
    <property type="entry name" value="ACYL-COENZYME A THIOESTERASE MBLAC2"/>
    <property type="match status" value="1"/>
</dbReference>
<dbReference type="InterPro" id="IPR036866">
    <property type="entry name" value="RibonucZ/Hydroxyglut_hydro"/>
</dbReference>
<organism evidence="4 5">
    <name type="scientific">Pyxidicoccus parkwayensis</name>
    <dbReference type="NCBI Taxonomy" id="2813578"/>
    <lineage>
        <taxon>Bacteria</taxon>
        <taxon>Pseudomonadati</taxon>
        <taxon>Myxococcota</taxon>
        <taxon>Myxococcia</taxon>
        <taxon>Myxococcales</taxon>
        <taxon>Cystobacterineae</taxon>
        <taxon>Myxococcaceae</taxon>
        <taxon>Pyxidicoccus</taxon>
    </lineage>
</organism>
<evidence type="ECO:0000313" key="5">
    <source>
        <dbReference type="Proteomes" id="UP000662747"/>
    </source>
</evidence>
<dbReference type="SUPFAM" id="SSF56281">
    <property type="entry name" value="Metallo-hydrolase/oxidoreductase"/>
    <property type="match status" value="1"/>
</dbReference>
<accession>A0ABX7P609</accession>
<reference evidence="4 5" key="1">
    <citation type="submission" date="2021-02" db="EMBL/GenBank/DDBJ databases">
        <title>De Novo genome assembly of isolated myxobacteria.</title>
        <authorList>
            <person name="Stevens D.C."/>
        </authorList>
    </citation>
    <scope>NUCLEOTIDE SEQUENCE [LARGE SCALE GENOMIC DNA]</scope>
    <source>
        <strain evidence="5">SCPEA02</strain>
    </source>
</reference>
<evidence type="ECO:0000256" key="1">
    <source>
        <dbReference type="ARBA" id="ARBA00005250"/>
    </source>
</evidence>
<dbReference type="EMBL" id="CP071090">
    <property type="protein sequence ID" value="QSQ25876.1"/>
    <property type="molecule type" value="Genomic_DNA"/>
</dbReference>
<protein>
    <submittedName>
        <fullName evidence="4">MBL fold metallo-hydrolase</fullName>
    </submittedName>
</protein>
<feature type="chain" id="PRO_5047231291" evidence="2">
    <location>
        <begin position="19"/>
        <end position="316"/>
    </location>
</feature>
<keyword evidence="2" id="KW-0732">Signal</keyword>
<evidence type="ECO:0000256" key="2">
    <source>
        <dbReference type="SAM" id="SignalP"/>
    </source>
</evidence>
<keyword evidence="5" id="KW-1185">Reference proteome</keyword>
<dbReference type="Gene3D" id="3.60.15.10">
    <property type="entry name" value="Ribonuclease Z/Hydroxyacylglutathione hydrolase-like"/>
    <property type="match status" value="1"/>
</dbReference>
<name>A0ABX7P609_9BACT</name>
<comment type="similarity">
    <text evidence="1">Belongs to the metallo-beta-lactamase superfamily. Class-B beta-lactamase family.</text>
</comment>
<feature type="signal peptide" evidence="2">
    <location>
        <begin position="1"/>
        <end position="18"/>
    </location>
</feature>
<proteinExistence type="inferred from homology"/>
<dbReference type="Pfam" id="PF00753">
    <property type="entry name" value="Lactamase_B"/>
    <property type="match status" value="1"/>
</dbReference>
<evidence type="ECO:0000313" key="4">
    <source>
        <dbReference type="EMBL" id="QSQ25876.1"/>
    </source>
</evidence>
<dbReference type="PROSITE" id="PS51257">
    <property type="entry name" value="PROKAR_LIPOPROTEIN"/>
    <property type="match status" value="1"/>
</dbReference>
<dbReference type="SMART" id="SM00849">
    <property type="entry name" value="Lactamase_B"/>
    <property type="match status" value="1"/>
</dbReference>
<dbReference type="Proteomes" id="UP000662747">
    <property type="component" value="Chromosome"/>
</dbReference>
<gene>
    <name evidence="4" type="ORF">JY651_13505</name>
</gene>
<evidence type="ECO:0000259" key="3">
    <source>
        <dbReference type="SMART" id="SM00849"/>
    </source>
</evidence>